<feature type="domain" description="Signal transduction histidine kinase internal region" evidence="2">
    <location>
        <begin position="162"/>
        <end position="241"/>
    </location>
</feature>
<organism evidence="3 4">
    <name type="scientific">Tahibacter soli</name>
    <dbReference type="NCBI Taxonomy" id="2983605"/>
    <lineage>
        <taxon>Bacteria</taxon>
        <taxon>Pseudomonadati</taxon>
        <taxon>Pseudomonadota</taxon>
        <taxon>Gammaproteobacteria</taxon>
        <taxon>Lysobacterales</taxon>
        <taxon>Rhodanobacteraceae</taxon>
        <taxon>Tahibacter</taxon>
    </lineage>
</organism>
<keyword evidence="1" id="KW-0472">Membrane</keyword>
<feature type="transmembrane region" description="Helical" evidence="1">
    <location>
        <begin position="7"/>
        <end position="27"/>
    </location>
</feature>
<keyword evidence="3" id="KW-0418">Kinase</keyword>
<dbReference type="Gene3D" id="3.30.565.10">
    <property type="entry name" value="Histidine kinase-like ATPase, C-terminal domain"/>
    <property type="match status" value="1"/>
</dbReference>
<keyword evidence="3" id="KW-0808">Transferase</keyword>
<evidence type="ECO:0000313" key="4">
    <source>
        <dbReference type="Proteomes" id="UP001139971"/>
    </source>
</evidence>
<feature type="transmembrane region" description="Helical" evidence="1">
    <location>
        <begin position="126"/>
        <end position="142"/>
    </location>
</feature>
<dbReference type="SUPFAM" id="SSF55874">
    <property type="entry name" value="ATPase domain of HSP90 chaperone/DNA topoisomerase II/histidine kinase"/>
    <property type="match status" value="1"/>
</dbReference>
<keyword evidence="1" id="KW-0812">Transmembrane</keyword>
<feature type="transmembrane region" description="Helical" evidence="1">
    <location>
        <begin position="73"/>
        <end position="99"/>
    </location>
</feature>
<dbReference type="GO" id="GO:0016020">
    <property type="term" value="C:membrane"/>
    <property type="evidence" value="ECO:0007669"/>
    <property type="project" value="InterPro"/>
</dbReference>
<dbReference type="Pfam" id="PF06580">
    <property type="entry name" value="His_kinase"/>
    <property type="match status" value="1"/>
</dbReference>
<dbReference type="InterPro" id="IPR036890">
    <property type="entry name" value="HATPase_C_sf"/>
</dbReference>
<proteinExistence type="predicted"/>
<dbReference type="GO" id="GO:0000155">
    <property type="term" value="F:phosphorelay sensor kinase activity"/>
    <property type="evidence" value="ECO:0007669"/>
    <property type="project" value="InterPro"/>
</dbReference>
<dbReference type="PANTHER" id="PTHR34220:SF7">
    <property type="entry name" value="SENSOR HISTIDINE KINASE YPDA"/>
    <property type="match status" value="1"/>
</dbReference>
<evidence type="ECO:0000259" key="2">
    <source>
        <dbReference type="Pfam" id="PF06580"/>
    </source>
</evidence>
<gene>
    <name evidence="3" type="ORF">OD750_009390</name>
</gene>
<dbReference type="Proteomes" id="UP001139971">
    <property type="component" value="Unassembled WGS sequence"/>
</dbReference>
<sequence>MKTRHFLLIAAAFWTVFGIVTGILVWISMLSHGHSVPRLLGYFLVVWLAWLVPTYAIARLARRFPVVPPRPSSVLVHVAAATGIAIAHALYEVAMMLWLQPYDRMTSNLSQVNFGSVLFSRVPLEWILYCLVLGGVLAFEYYQRYHERALLAAQLERSLADAKLHALELQLQPHFLFNTLNAIAGLVRSGRNEQAVTMIAGLADLLRYSLDHAGRQRVPLAEEMDMVERYLEIENARFPDRMSFRVDVADGAGRALVPNLILQPLVENAVRHGIAGMAAAGTIAVEAGRVGDRLHIRLRNSGSLAAAPVEGIGLRNTRERLRTLYGDAAVFGLAAAGGGVLAILDLPWEQTS</sequence>
<accession>A0A9X3YI02</accession>
<dbReference type="InterPro" id="IPR050640">
    <property type="entry name" value="Bact_2-comp_sensor_kinase"/>
</dbReference>
<feature type="transmembrane region" description="Helical" evidence="1">
    <location>
        <begin position="39"/>
        <end position="61"/>
    </location>
</feature>
<evidence type="ECO:0000313" key="3">
    <source>
        <dbReference type="EMBL" id="MDC8012759.1"/>
    </source>
</evidence>
<dbReference type="InterPro" id="IPR010559">
    <property type="entry name" value="Sig_transdc_His_kin_internal"/>
</dbReference>
<comment type="caution">
    <text evidence="3">The sequence shown here is derived from an EMBL/GenBank/DDBJ whole genome shotgun (WGS) entry which is preliminary data.</text>
</comment>
<keyword evidence="4" id="KW-1185">Reference proteome</keyword>
<keyword evidence="1" id="KW-1133">Transmembrane helix</keyword>
<protein>
    <submittedName>
        <fullName evidence="3">Histidine kinase</fullName>
    </submittedName>
</protein>
<name>A0A9X3YI02_9GAMM</name>
<feature type="transmembrane region" description="Helical" evidence="1">
    <location>
        <begin position="324"/>
        <end position="344"/>
    </location>
</feature>
<dbReference type="AlphaFoldDB" id="A0A9X3YI02"/>
<dbReference type="PANTHER" id="PTHR34220">
    <property type="entry name" value="SENSOR HISTIDINE KINASE YPDA"/>
    <property type="match status" value="1"/>
</dbReference>
<evidence type="ECO:0000256" key="1">
    <source>
        <dbReference type="SAM" id="Phobius"/>
    </source>
</evidence>
<dbReference type="RefSeq" id="WP_263544908.1">
    <property type="nucleotide sequence ID" value="NZ_JAOVZO020000014.1"/>
</dbReference>
<dbReference type="EMBL" id="JAOVZO020000014">
    <property type="protein sequence ID" value="MDC8012759.1"/>
    <property type="molecule type" value="Genomic_DNA"/>
</dbReference>
<reference evidence="3" key="1">
    <citation type="submission" date="2023-02" db="EMBL/GenBank/DDBJ databases">
        <title>Tahibacter soli sp. nov. isolated from soil.</title>
        <authorList>
            <person name="Baek J.H."/>
            <person name="Lee J.K."/>
            <person name="Choi D.G."/>
            <person name="Jeon C.O."/>
        </authorList>
    </citation>
    <scope>NUCLEOTIDE SEQUENCE</scope>
    <source>
        <strain evidence="3">BL</strain>
    </source>
</reference>